<dbReference type="CDD" id="cd00078">
    <property type="entry name" value="HECTc"/>
    <property type="match status" value="1"/>
</dbReference>
<dbReference type="Proteomes" id="UP000663888">
    <property type="component" value="Unassembled WGS sequence"/>
</dbReference>
<dbReference type="InterPro" id="IPR044611">
    <property type="entry name" value="E3A/B/C-like"/>
</dbReference>
<keyword evidence="3" id="KW-0808">Transferase</keyword>
<evidence type="ECO:0000256" key="6">
    <source>
        <dbReference type="SAM" id="MobiDB-lite"/>
    </source>
</evidence>
<evidence type="ECO:0000256" key="1">
    <source>
        <dbReference type="ARBA" id="ARBA00000885"/>
    </source>
</evidence>
<dbReference type="PROSITE" id="PS50237">
    <property type="entry name" value="HECT"/>
    <property type="match status" value="1"/>
</dbReference>
<comment type="caution">
    <text evidence="8">The sequence shown here is derived from an EMBL/GenBank/DDBJ whole genome shotgun (WGS) entry which is preliminary data.</text>
</comment>
<evidence type="ECO:0000256" key="2">
    <source>
        <dbReference type="ARBA" id="ARBA00012485"/>
    </source>
</evidence>
<name>A0A8H3BPJ8_9AGAM</name>
<evidence type="ECO:0000256" key="4">
    <source>
        <dbReference type="ARBA" id="ARBA00022786"/>
    </source>
</evidence>
<dbReference type="InterPro" id="IPR035983">
    <property type="entry name" value="Hect_E3_ubiquitin_ligase"/>
</dbReference>
<dbReference type="FunFam" id="3.30.2160.10:FF:000002">
    <property type="entry name" value="Putative Ubiquitin-protein ligase E3C"/>
    <property type="match status" value="1"/>
</dbReference>
<dbReference type="PANTHER" id="PTHR45700:SF2">
    <property type="entry name" value="UBIQUITIN-PROTEIN LIGASE E3C"/>
    <property type="match status" value="1"/>
</dbReference>
<dbReference type="Gene3D" id="3.30.2160.10">
    <property type="entry name" value="Hect, E3 ligase catalytic domain"/>
    <property type="match status" value="1"/>
</dbReference>
<dbReference type="Gene3D" id="3.30.2410.10">
    <property type="entry name" value="Hect, E3 ligase catalytic domain"/>
    <property type="match status" value="1"/>
</dbReference>
<feature type="domain" description="HECT" evidence="7">
    <location>
        <begin position="729"/>
        <end position="1067"/>
    </location>
</feature>
<evidence type="ECO:0000313" key="8">
    <source>
        <dbReference type="EMBL" id="CAE6463079.1"/>
    </source>
</evidence>
<dbReference type="PANTHER" id="PTHR45700">
    <property type="entry name" value="UBIQUITIN-PROTEIN LIGASE E3C"/>
    <property type="match status" value="1"/>
</dbReference>
<dbReference type="OrthoDB" id="3224733at2759"/>
<comment type="catalytic activity">
    <reaction evidence="1">
        <text>S-ubiquitinyl-[E2 ubiquitin-conjugating enzyme]-L-cysteine + [acceptor protein]-L-lysine = [E2 ubiquitin-conjugating enzyme]-L-cysteine + N(6)-ubiquitinyl-[acceptor protein]-L-lysine.</text>
        <dbReference type="EC" id="2.3.2.26"/>
    </reaction>
</comment>
<dbReference type="SUPFAM" id="SSF56204">
    <property type="entry name" value="Hect, E3 ligase catalytic domain"/>
    <property type="match status" value="1"/>
</dbReference>
<dbReference type="FunFam" id="3.30.2410.10:FF:000011">
    <property type="entry name" value="Putative Ubiquitin-protein ligase E3C"/>
    <property type="match status" value="1"/>
</dbReference>
<gene>
    <name evidence="8" type="ORF">RDB_LOCUS92536</name>
</gene>
<dbReference type="AlphaFoldDB" id="A0A8H3BPJ8"/>
<sequence length="1067" mass="118724">MQFSFSGPGKARNINLAGSSSTQTSESLLAEARARRQAREAEQRKHDSANTIAVWWQSVQAKRTVQKQYADIFDSGPTGLSPVEWTRALLICGTKGDQGEARLGRWSTVFAEDNDNLFSPFSTRHATQWLDVLCRLSVRLLQAISTSPQSAITIKHLTIIQNLLIPDRMPKHLPPATTQDIARSVITTVIPAKTCMYPYINHAILSVDPKVKTSPILPPLIEIALAPISLLPVTGDANGIVYQEVLEQFMASILSIPSLPYRLPIPAITRISRFPFTHMGRIDLYSLVRKLESSDTTGGSAEEAKSELVANLYTFLPVKLLSRFKETERRDYLNLLAAVFDSLPTGALDPPKSSSASVGTAAIDADSDTDSDANSDVEMTLATAQAPARWVMGPRTRKRLEQLTDAAYLSVLLGSYNDAAVCRFFIGLWSAWPMRKNATLAATLALPAGPGATGGAYGIVKSIWRGQVRPAIGMLGDGTGDGTRVLEPLVDNATENLWPPLVFLTVLYTHMLRTMSDDEFFSTQIGQTPQTQNAQNPLSTSEVAHFGRALLGVVFRLYLHEVVIGTRRVPGLGDINFGMVREWGTELLQSISLRDSRRKFTPEGHWLMVDASDAQHIRAAALFEDEEASNSETPLPTSRSGYVTSRTTRAQLASLSPRSKILTHIPFSIPFDVRVQVFRQYVTNDWKDVAQRVRSGEFDMSNHRGRSRANAVVRRGRVAEDGFKALSSMRKDMKLPIAITFVDKWGNEEAGIDGGGVFKEFLTSLAKEVFDSDRGLWLANKQQELYPNPHPYAKEPGQLEWFRFVGRVLGKALYDGILVDIAFAPFFLAKMLGRQSYINDLTSLDPELYQGLMFLKNYKGNPEELSLNFTVTDEYLGEVTVTNLIPNGVDKPVTAENRYLYIAMVAHHRLKTQIRKQTDAFMEGLADIIDAKWLRMFNQQELQMLIGGTPDPIDIDDLRANCVYGGVYDQSHEVIERFWKVVNTLNQDERRALLRFVTSCSRPPLLGFKELNPRFAIRDATTDDQRLPTASTCVNLLKASLPRYSSEHIMRQKLLQAISSNAGFDLS</sequence>
<evidence type="ECO:0000256" key="3">
    <source>
        <dbReference type="ARBA" id="ARBA00022679"/>
    </source>
</evidence>
<dbReference type="Pfam" id="PF00632">
    <property type="entry name" value="HECT"/>
    <property type="match status" value="1"/>
</dbReference>
<feature type="region of interest" description="Disordered" evidence="6">
    <location>
        <begin position="1"/>
        <end position="45"/>
    </location>
</feature>
<feature type="compositionally biased region" description="Acidic residues" evidence="6">
    <location>
        <begin position="365"/>
        <end position="374"/>
    </location>
</feature>
<evidence type="ECO:0000313" key="9">
    <source>
        <dbReference type="Proteomes" id="UP000663888"/>
    </source>
</evidence>
<dbReference type="InterPro" id="IPR000569">
    <property type="entry name" value="HECT_dom"/>
</dbReference>
<dbReference type="EC" id="2.3.2.26" evidence="2"/>
<protein>
    <recommendedName>
        <fullName evidence="2">HECT-type E3 ubiquitin transferase</fullName>
        <ecNumber evidence="2">2.3.2.26</ecNumber>
    </recommendedName>
</protein>
<reference evidence="8" key="1">
    <citation type="submission" date="2021-01" db="EMBL/GenBank/DDBJ databases">
        <authorList>
            <person name="Kaushik A."/>
        </authorList>
    </citation>
    <scope>NUCLEOTIDE SEQUENCE</scope>
    <source>
        <strain evidence="8">AG4-R118</strain>
    </source>
</reference>
<evidence type="ECO:0000256" key="5">
    <source>
        <dbReference type="PROSITE-ProRule" id="PRU00104"/>
    </source>
</evidence>
<feature type="compositionally biased region" description="Basic and acidic residues" evidence="6">
    <location>
        <begin position="32"/>
        <end position="45"/>
    </location>
</feature>
<evidence type="ECO:0000259" key="7">
    <source>
        <dbReference type="PROSITE" id="PS50237"/>
    </source>
</evidence>
<feature type="region of interest" description="Disordered" evidence="6">
    <location>
        <begin position="351"/>
        <end position="374"/>
    </location>
</feature>
<accession>A0A8H3BPJ8</accession>
<proteinExistence type="predicted"/>
<dbReference type="Gene3D" id="3.90.1750.10">
    <property type="entry name" value="Hect, E3 ligase catalytic domains"/>
    <property type="match status" value="1"/>
</dbReference>
<dbReference type="GO" id="GO:0061630">
    <property type="term" value="F:ubiquitin protein ligase activity"/>
    <property type="evidence" value="ECO:0007669"/>
    <property type="project" value="UniProtKB-EC"/>
</dbReference>
<dbReference type="GO" id="GO:0000209">
    <property type="term" value="P:protein polyubiquitination"/>
    <property type="evidence" value="ECO:0007669"/>
    <property type="project" value="InterPro"/>
</dbReference>
<organism evidence="8 9">
    <name type="scientific">Rhizoctonia solani</name>
    <dbReference type="NCBI Taxonomy" id="456999"/>
    <lineage>
        <taxon>Eukaryota</taxon>
        <taxon>Fungi</taxon>
        <taxon>Dikarya</taxon>
        <taxon>Basidiomycota</taxon>
        <taxon>Agaricomycotina</taxon>
        <taxon>Agaricomycetes</taxon>
        <taxon>Cantharellales</taxon>
        <taxon>Ceratobasidiaceae</taxon>
        <taxon>Rhizoctonia</taxon>
    </lineage>
</organism>
<feature type="compositionally biased region" description="Polar residues" evidence="6">
    <location>
        <begin position="16"/>
        <end position="27"/>
    </location>
</feature>
<dbReference type="GO" id="GO:0006511">
    <property type="term" value="P:ubiquitin-dependent protein catabolic process"/>
    <property type="evidence" value="ECO:0007669"/>
    <property type="project" value="TreeGrafter"/>
</dbReference>
<dbReference type="SMART" id="SM00119">
    <property type="entry name" value="HECTc"/>
    <property type="match status" value="1"/>
</dbReference>
<feature type="active site" description="Glycyl thioester intermediate" evidence="5">
    <location>
        <position position="1033"/>
    </location>
</feature>
<keyword evidence="4 5" id="KW-0833">Ubl conjugation pathway</keyword>
<dbReference type="EMBL" id="CAJMWX010001053">
    <property type="protein sequence ID" value="CAE6463079.1"/>
    <property type="molecule type" value="Genomic_DNA"/>
</dbReference>